<evidence type="ECO:0000256" key="8">
    <source>
        <dbReference type="ARBA" id="ARBA00023049"/>
    </source>
</evidence>
<dbReference type="PROSITE" id="PS00758">
    <property type="entry name" value="ARGE_DAPE_CPG2_1"/>
    <property type="match status" value="1"/>
</dbReference>
<evidence type="ECO:0000256" key="1">
    <source>
        <dbReference type="ARBA" id="ARBA00001947"/>
    </source>
</evidence>
<keyword evidence="11" id="KW-1185">Reference proteome</keyword>
<protein>
    <submittedName>
        <fullName evidence="10">Dipeptidase PepV</fullName>
        <ecNumber evidence="10">3.4.13.-</ecNumber>
    </submittedName>
</protein>
<evidence type="ECO:0000256" key="2">
    <source>
        <dbReference type="ARBA" id="ARBA00006247"/>
    </source>
</evidence>
<accession>A0ABV9JFS5</accession>
<dbReference type="Gene3D" id="3.30.70.360">
    <property type="match status" value="2"/>
</dbReference>
<dbReference type="InterPro" id="IPR001261">
    <property type="entry name" value="ArgE/DapE_CS"/>
</dbReference>
<dbReference type="NCBIfam" id="TIGR01887">
    <property type="entry name" value="dipeptidaselike"/>
    <property type="match status" value="1"/>
</dbReference>
<dbReference type="Pfam" id="PF07687">
    <property type="entry name" value="M20_dimer"/>
    <property type="match status" value="1"/>
</dbReference>
<dbReference type="SUPFAM" id="SSF53187">
    <property type="entry name" value="Zn-dependent exopeptidases"/>
    <property type="match status" value="1"/>
</dbReference>
<dbReference type="EMBL" id="JBHSGD010000005">
    <property type="protein sequence ID" value="MFC4652808.1"/>
    <property type="molecule type" value="Genomic_DNA"/>
</dbReference>
<keyword evidence="8" id="KW-0482">Metalloprotease</keyword>
<dbReference type="InterPro" id="IPR010964">
    <property type="entry name" value="M20A_pepV-rel"/>
</dbReference>
<evidence type="ECO:0000259" key="9">
    <source>
        <dbReference type="Pfam" id="PF07687"/>
    </source>
</evidence>
<dbReference type="Pfam" id="PF01546">
    <property type="entry name" value="Peptidase_M20"/>
    <property type="match status" value="1"/>
</dbReference>
<evidence type="ECO:0000313" key="10">
    <source>
        <dbReference type="EMBL" id="MFC4652808.1"/>
    </source>
</evidence>
<dbReference type="EC" id="3.4.13.-" evidence="10"/>
<dbReference type="InterPro" id="IPR002933">
    <property type="entry name" value="Peptidase_M20"/>
</dbReference>
<keyword evidence="7 10" id="KW-0224">Dipeptidase</keyword>
<organism evidence="10 11">
    <name type="scientific">Lactococcus nasutitermitis</name>
    <dbReference type="NCBI Taxonomy" id="1652957"/>
    <lineage>
        <taxon>Bacteria</taxon>
        <taxon>Bacillati</taxon>
        <taxon>Bacillota</taxon>
        <taxon>Bacilli</taxon>
        <taxon>Lactobacillales</taxon>
        <taxon>Streptococcaceae</taxon>
        <taxon>Lactococcus</taxon>
    </lineage>
</organism>
<keyword evidence="3" id="KW-0645">Protease</keyword>
<dbReference type="InterPro" id="IPR050072">
    <property type="entry name" value="Peptidase_M20A"/>
</dbReference>
<gene>
    <name evidence="10" type="primary">pepV</name>
    <name evidence="10" type="ORF">ACFO26_07780</name>
</gene>
<dbReference type="PROSITE" id="PS00759">
    <property type="entry name" value="ARGE_DAPE_CPG2_2"/>
    <property type="match status" value="1"/>
</dbReference>
<name>A0ABV9JFS5_9LACT</name>
<sequence length="474" mass="52199">MTNIDFTAEVEKRKDDLLADLFTLLKINSERNDDEANKENPFGFGPRKALDKFLELAERDGYVTKNVDNYAGHFEYGDGDEVLGIFGHLDVVPALAQEGWNTNPYEPVIKDGNVYARGASDDKGPTMACYYGLKILKELNVPLSKKIRFIVGTDEESGWGDMEYYFAHVGLPEPDFGFSPDAEFPIINGEKGNITEYLHFDGKNDGDVVLNSFKSGLRENMVPEVATAVISGKGLKLSPLTEALEDFVASYKSKALHFEVTENNHKFTIVLHGKGAHGAMPEKGVNAATYLALFLTQFNFTAGASAFLSIGGNVLLEDHEGEKLGIAYVDELMGNTSMNAGIWNFEEGKDATIALNFRFPQGNTVERMQEILGKLTGVTEVTVSEHLHTPHYVPGEDPLVQTLLSVYEKYTGKKGYETIIGGGTFGRLLKRGVAYGAMFEGETDTMHQANEFKPLDALFKSAAIYAEAIYELAK</sequence>
<evidence type="ECO:0000256" key="4">
    <source>
        <dbReference type="ARBA" id="ARBA00022723"/>
    </source>
</evidence>
<dbReference type="NCBIfam" id="NF005591">
    <property type="entry name" value="PRK07318.1"/>
    <property type="match status" value="1"/>
</dbReference>
<dbReference type="NCBIfam" id="TIGR01886">
    <property type="entry name" value="dipeptidase"/>
    <property type="match status" value="1"/>
</dbReference>
<dbReference type="InterPro" id="IPR011291">
    <property type="entry name" value="Pept_M20A_peptidaseV"/>
</dbReference>
<dbReference type="CDD" id="cd03888">
    <property type="entry name" value="M20_PepV"/>
    <property type="match status" value="1"/>
</dbReference>
<dbReference type="RefSeq" id="WP_213533094.1">
    <property type="nucleotide sequence ID" value="NZ_BOVQ01000001.1"/>
</dbReference>
<dbReference type="PANTHER" id="PTHR43808:SF31">
    <property type="entry name" value="N-ACETYL-L-CITRULLINE DEACETYLASE"/>
    <property type="match status" value="1"/>
</dbReference>
<dbReference type="GO" id="GO:0016805">
    <property type="term" value="F:dipeptidase activity"/>
    <property type="evidence" value="ECO:0007669"/>
    <property type="project" value="UniProtKB-KW"/>
</dbReference>
<dbReference type="Gene3D" id="3.40.630.10">
    <property type="entry name" value="Zn peptidases"/>
    <property type="match status" value="1"/>
</dbReference>
<comment type="caution">
    <text evidence="10">The sequence shown here is derived from an EMBL/GenBank/DDBJ whole genome shotgun (WGS) entry which is preliminary data.</text>
</comment>
<reference evidence="11" key="1">
    <citation type="journal article" date="2019" name="Int. J. Syst. Evol. Microbiol.">
        <title>The Global Catalogue of Microorganisms (GCM) 10K type strain sequencing project: providing services to taxonomists for standard genome sequencing and annotation.</title>
        <authorList>
            <consortium name="The Broad Institute Genomics Platform"/>
            <consortium name="The Broad Institute Genome Sequencing Center for Infectious Disease"/>
            <person name="Wu L."/>
            <person name="Ma J."/>
        </authorList>
    </citation>
    <scope>NUCLEOTIDE SEQUENCE [LARGE SCALE GENOMIC DNA]</scope>
    <source>
        <strain evidence="11">CCUG 63287</strain>
    </source>
</reference>
<proteinExistence type="inferred from homology"/>
<dbReference type="SUPFAM" id="SSF55031">
    <property type="entry name" value="Bacterial exopeptidase dimerisation domain"/>
    <property type="match status" value="1"/>
</dbReference>
<feature type="domain" description="Peptidase M20 dimerisation" evidence="9">
    <location>
        <begin position="265"/>
        <end position="331"/>
    </location>
</feature>
<keyword evidence="4" id="KW-0479">Metal-binding</keyword>
<comment type="cofactor">
    <cofactor evidence="1">
        <name>Zn(2+)</name>
        <dbReference type="ChEBI" id="CHEBI:29105"/>
    </cofactor>
</comment>
<dbReference type="InterPro" id="IPR011650">
    <property type="entry name" value="Peptidase_M20_dimer"/>
</dbReference>
<dbReference type="PANTHER" id="PTHR43808">
    <property type="entry name" value="ACETYLORNITHINE DEACETYLASE"/>
    <property type="match status" value="1"/>
</dbReference>
<evidence type="ECO:0000256" key="3">
    <source>
        <dbReference type="ARBA" id="ARBA00022670"/>
    </source>
</evidence>
<keyword evidence="5 10" id="KW-0378">Hydrolase</keyword>
<evidence type="ECO:0000256" key="7">
    <source>
        <dbReference type="ARBA" id="ARBA00022997"/>
    </source>
</evidence>
<evidence type="ECO:0000256" key="5">
    <source>
        <dbReference type="ARBA" id="ARBA00022801"/>
    </source>
</evidence>
<keyword evidence="6" id="KW-0862">Zinc</keyword>
<dbReference type="InterPro" id="IPR036264">
    <property type="entry name" value="Bact_exopeptidase_dim_dom"/>
</dbReference>
<evidence type="ECO:0000313" key="11">
    <source>
        <dbReference type="Proteomes" id="UP001595987"/>
    </source>
</evidence>
<evidence type="ECO:0000256" key="6">
    <source>
        <dbReference type="ARBA" id="ARBA00022833"/>
    </source>
</evidence>
<dbReference type="Proteomes" id="UP001595987">
    <property type="component" value="Unassembled WGS sequence"/>
</dbReference>
<comment type="similarity">
    <text evidence="2">Belongs to the peptidase M20A family.</text>
</comment>